<keyword evidence="4" id="KW-0328">Glycosyltransferase</keyword>
<dbReference type="AlphaFoldDB" id="A0A917UU04"/>
<evidence type="ECO:0000313" key="18">
    <source>
        <dbReference type="EMBL" id="GGJ85056.1"/>
    </source>
</evidence>
<gene>
    <name evidence="18" type="ORF">GCM10008939_31180</name>
</gene>
<keyword evidence="10" id="KW-1133">Transmembrane helix</keyword>
<evidence type="ECO:0000256" key="4">
    <source>
        <dbReference type="ARBA" id="ARBA00022676"/>
    </source>
</evidence>
<keyword evidence="6" id="KW-0812">Transmembrane</keyword>
<evidence type="ECO:0000256" key="8">
    <source>
        <dbReference type="ARBA" id="ARBA00022960"/>
    </source>
</evidence>
<dbReference type="Gene3D" id="3.40.710.10">
    <property type="entry name" value="DD-peptidase/beta-lactamase superfamily"/>
    <property type="match status" value="1"/>
</dbReference>
<accession>A0A917UU04</accession>
<comment type="catalytic activity">
    <reaction evidence="15">
        <text>[GlcNAc-(1-&gt;4)-Mur2Ac(oyl-L-Ala-gamma-D-Glu-L-Lys-D-Ala-D-Ala)](n)-di-trans,octa-cis-undecaprenyl diphosphate + beta-D-GlcNAc-(1-&gt;4)-Mur2Ac(oyl-L-Ala-gamma-D-Glu-L-Lys-D-Ala-D-Ala)-di-trans,octa-cis-undecaprenyl diphosphate = [GlcNAc-(1-&gt;4)-Mur2Ac(oyl-L-Ala-gamma-D-Glu-L-Lys-D-Ala-D-Ala)](n+1)-di-trans,octa-cis-undecaprenyl diphosphate + di-trans,octa-cis-undecaprenyl diphosphate + H(+)</text>
        <dbReference type="Rhea" id="RHEA:23708"/>
        <dbReference type="Rhea" id="RHEA-COMP:9602"/>
        <dbReference type="Rhea" id="RHEA-COMP:9603"/>
        <dbReference type="ChEBI" id="CHEBI:15378"/>
        <dbReference type="ChEBI" id="CHEBI:58405"/>
        <dbReference type="ChEBI" id="CHEBI:60033"/>
        <dbReference type="ChEBI" id="CHEBI:78435"/>
        <dbReference type="EC" id="2.4.99.28"/>
    </reaction>
</comment>
<dbReference type="InterPro" id="IPR012338">
    <property type="entry name" value="Beta-lactam/transpept-like"/>
</dbReference>
<evidence type="ECO:0000256" key="14">
    <source>
        <dbReference type="ARBA" id="ARBA00044770"/>
    </source>
</evidence>
<dbReference type="GO" id="GO:0030288">
    <property type="term" value="C:outer membrane-bounded periplasmic space"/>
    <property type="evidence" value="ECO:0007669"/>
    <property type="project" value="TreeGrafter"/>
</dbReference>
<keyword evidence="13" id="KW-0961">Cell wall biogenesis/degradation</keyword>
<dbReference type="Pfam" id="PF00912">
    <property type="entry name" value="Transgly"/>
    <property type="match status" value="1"/>
</dbReference>
<dbReference type="RefSeq" id="WP_188964225.1">
    <property type="nucleotide sequence ID" value="NZ_BMOE01000013.1"/>
</dbReference>
<keyword evidence="12" id="KW-0511">Multifunctional enzyme</keyword>
<evidence type="ECO:0000256" key="10">
    <source>
        <dbReference type="ARBA" id="ARBA00022989"/>
    </source>
</evidence>
<dbReference type="GO" id="GO:0008955">
    <property type="term" value="F:peptidoglycan glycosyltransferase activity"/>
    <property type="evidence" value="ECO:0007669"/>
    <property type="project" value="UniProtKB-EC"/>
</dbReference>
<evidence type="ECO:0000256" key="5">
    <source>
        <dbReference type="ARBA" id="ARBA00022679"/>
    </source>
</evidence>
<comment type="caution">
    <text evidence="18">The sequence shown here is derived from an EMBL/GenBank/DDBJ whole genome shotgun (WGS) entry which is preliminary data.</text>
</comment>
<sequence length="783" mass="85715">MTARVLTGRFFKLLFSLLLAVVFAALGVAVTFGLRWSKNLPDYRALDSLTLGAVTQVYARDGSPLGTMIPKIGDTNVSRTLVSLDEISPYMTAALISNEDRHFFEHYGLDPNGILRQFRRLSQNENVQGGSTLTNQLVKNTLLADYQNARTAERKVKEWLLSVQVERSFTKEEILQDYLNIIYWGDGGPVELYGIYSAAQAYFGKTPRQLDLAQSVYLTTLIPGPGLYYPNYTRQRPLMKALLDRMVEDHWVTRAQADAAWREDLQPRGWKIRYDASGNVVQAQLVNRKLTYLKAVSTARAPHFMQQVQQELVNRFGREKVYGSGGLRVYTTLDPKAQDAVEAASRNARVPSGTTLAAVVSDPYTGEVLGMIGQKLNGNAPPADWNNAAQGQRQIGSSIKPLLYTTALSTGIGQLDRYLDTPISYPCPSCAGGKYEPKDFEGEMTNRDMTLREALDRSLNLPTVRLADKIGLPTFFGKLQELNIPPNDGTGLAAALGAVETTPVKMAAAYAPFVNGGMYRAPRYITRVTTARGELLYDSASEVGQAHRVWTPQVAYLGLDMIKGVVDDLGTREGGFSEPARIEGWPVGGKTGTSTGPKDLWFVGVNPYYVGAVWIGKQQGGNMAYNIYSGVWAPPIWHNMMAPLLKNKTVRDFAQPQGITFAEHPDTGPYAKVKVALLDPAFRNAANTETQTLPTAPTYSEASLPPTAGGVVVSLDRLTLKLANEFTPPDRIVQRRVSVEELPAFAPDSAPTPLTEQKADPALVKSLNAAAGTTDGIPNAPRN</sequence>
<feature type="domain" description="Penicillin-binding protein transpeptidase" evidence="16">
    <location>
        <begin position="357"/>
        <end position="617"/>
    </location>
</feature>
<dbReference type="Pfam" id="PF00905">
    <property type="entry name" value="Transpeptidase"/>
    <property type="match status" value="1"/>
</dbReference>
<protein>
    <recommendedName>
        <fullName evidence="14">peptidoglycan glycosyltransferase</fullName>
        <ecNumber evidence="14">2.4.99.28</ecNumber>
    </recommendedName>
</protein>
<dbReference type="GO" id="GO:0016020">
    <property type="term" value="C:membrane"/>
    <property type="evidence" value="ECO:0007669"/>
    <property type="project" value="UniProtKB-SubCell"/>
</dbReference>
<evidence type="ECO:0000256" key="6">
    <source>
        <dbReference type="ARBA" id="ARBA00022692"/>
    </source>
</evidence>
<evidence type="ECO:0000256" key="13">
    <source>
        <dbReference type="ARBA" id="ARBA00023316"/>
    </source>
</evidence>
<dbReference type="PANTHER" id="PTHR32282:SF27">
    <property type="entry name" value="PENICILLIN-BINDING PROTEIN 1A"/>
    <property type="match status" value="1"/>
</dbReference>
<reference evidence="18" key="2">
    <citation type="submission" date="2020-09" db="EMBL/GenBank/DDBJ databases">
        <authorList>
            <person name="Sun Q."/>
            <person name="Ohkuma M."/>
        </authorList>
    </citation>
    <scope>NUCLEOTIDE SEQUENCE</scope>
    <source>
        <strain evidence="18">JCM 14371</strain>
    </source>
</reference>
<keyword evidence="5" id="KW-0808">Transferase</keyword>
<keyword evidence="3" id="KW-0645">Protease</keyword>
<keyword evidence="8" id="KW-0133">Cell shape</keyword>
<keyword evidence="2" id="KW-0121">Carboxypeptidase</keyword>
<dbReference type="GO" id="GO:0071555">
    <property type="term" value="P:cell wall organization"/>
    <property type="evidence" value="ECO:0007669"/>
    <property type="project" value="UniProtKB-KW"/>
</dbReference>
<dbReference type="SUPFAM" id="SSF53955">
    <property type="entry name" value="Lysozyme-like"/>
    <property type="match status" value="1"/>
</dbReference>
<dbReference type="InterPro" id="IPR001264">
    <property type="entry name" value="Glyco_trans_51"/>
</dbReference>
<keyword evidence="9" id="KW-0573">Peptidoglycan synthesis</keyword>
<dbReference type="InterPro" id="IPR023346">
    <property type="entry name" value="Lysozyme-like_dom_sf"/>
</dbReference>
<dbReference type="Gene3D" id="1.10.3810.10">
    <property type="entry name" value="Biosynthetic peptidoglycan transglycosylase-like"/>
    <property type="match status" value="1"/>
</dbReference>
<feature type="domain" description="Glycosyl transferase family 51" evidence="17">
    <location>
        <begin position="68"/>
        <end position="246"/>
    </location>
</feature>
<keyword evidence="7" id="KW-0378">Hydrolase</keyword>
<comment type="subcellular location">
    <subcellularLocation>
        <location evidence="1">Membrane</location>
    </subcellularLocation>
</comment>
<reference evidence="18" key="1">
    <citation type="journal article" date="2014" name="Int. J. Syst. Evol. Microbiol.">
        <title>Complete genome sequence of Corynebacterium casei LMG S-19264T (=DSM 44701T), isolated from a smear-ripened cheese.</title>
        <authorList>
            <consortium name="US DOE Joint Genome Institute (JGI-PGF)"/>
            <person name="Walter F."/>
            <person name="Albersmeier A."/>
            <person name="Kalinowski J."/>
            <person name="Ruckert C."/>
        </authorList>
    </citation>
    <scope>NUCLEOTIDE SEQUENCE</scope>
    <source>
        <strain evidence="18">JCM 14371</strain>
    </source>
</reference>
<dbReference type="GO" id="GO:0009252">
    <property type="term" value="P:peptidoglycan biosynthetic process"/>
    <property type="evidence" value="ECO:0007669"/>
    <property type="project" value="UniProtKB-KW"/>
</dbReference>
<dbReference type="EMBL" id="BMOE01000013">
    <property type="protein sequence ID" value="GGJ85056.1"/>
    <property type="molecule type" value="Genomic_DNA"/>
</dbReference>
<keyword evidence="11" id="KW-0472">Membrane</keyword>
<proteinExistence type="predicted"/>
<evidence type="ECO:0000256" key="11">
    <source>
        <dbReference type="ARBA" id="ARBA00023136"/>
    </source>
</evidence>
<dbReference type="GO" id="GO:0008360">
    <property type="term" value="P:regulation of cell shape"/>
    <property type="evidence" value="ECO:0007669"/>
    <property type="project" value="UniProtKB-KW"/>
</dbReference>
<evidence type="ECO:0000256" key="1">
    <source>
        <dbReference type="ARBA" id="ARBA00004370"/>
    </source>
</evidence>
<dbReference type="SUPFAM" id="SSF56601">
    <property type="entry name" value="beta-lactamase/transpeptidase-like"/>
    <property type="match status" value="1"/>
</dbReference>
<evidence type="ECO:0000313" key="19">
    <source>
        <dbReference type="Proteomes" id="UP000635726"/>
    </source>
</evidence>
<dbReference type="GO" id="GO:0008658">
    <property type="term" value="F:penicillin binding"/>
    <property type="evidence" value="ECO:0007669"/>
    <property type="project" value="InterPro"/>
</dbReference>
<dbReference type="GO" id="GO:0006508">
    <property type="term" value="P:proteolysis"/>
    <property type="evidence" value="ECO:0007669"/>
    <property type="project" value="UniProtKB-KW"/>
</dbReference>
<evidence type="ECO:0000259" key="17">
    <source>
        <dbReference type="Pfam" id="PF00912"/>
    </source>
</evidence>
<evidence type="ECO:0000256" key="3">
    <source>
        <dbReference type="ARBA" id="ARBA00022670"/>
    </source>
</evidence>
<dbReference type="InterPro" id="IPR001460">
    <property type="entry name" value="PCN-bd_Tpept"/>
</dbReference>
<evidence type="ECO:0000256" key="12">
    <source>
        <dbReference type="ARBA" id="ARBA00023268"/>
    </source>
</evidence>
<dbReference type="GO" id="GO:0004180">
    <property type="term" value="F:carboxypeptidase activity"/>
    <property type="evidence" value="ECO:0007669"/>
    <property type="project" value="UniProtKB-KW"/>
</dbReference>
<dbReference type="InterPro" id="IPR036950">
    <property type="entry name" value="PBP_transglycosylase"/>
</dbReference>
<dbReference type="EC" id="2.4.99.28" evidence="14"/>
<evidence type="ECO:0000256" key="9">
    <source>
        <dbReference type="ARBA" id="ARBA00022984"/>
    </source>
</evidence>
<evidence type="ECO:0000259" key="16">
    <source>
        <dbReference type="Pfam" id="PF00905"/>
    </source>
</evidence>
<keyword evidence="19" id="KW-1185">Reference proteome</keyword>
<dbReference type="PANTHER" id="PTHR32282">
    <property type="entry name" value="BINDING PROTEIN TRANSPEPTIDASE, PUTATIVE-RELATED"/>
    <property type="match status" value="1"/>
</dbReference>
<evidence type="ECO:0000256" key="7">
    <source>
        <dbReference type="ARBA" id="ARBA00022801"/>
    </source>
</evidence>
<dbReference type="Proteomes" id="UP000635726">
    <property type="component" value="Unassembled WGS sequence"/>
</dbReference>
<name>A0A917UU04_9DEIO</name>
<evidence type="ECO:0000256" key="15">
    <source>
        <dbReference type="ARBA" id="ARBA00049902"/>
    </source>
</evidence>
<organism evidence="18 19">
    <name type="scientific">Deinococcus aquiradiocola</name>
    <dbReference type="NCBI Taxonomy" id="393059"/>
    <lineage>
        <taxon>Bacteria</taxon>
        <taxon>Thermotogati</taxon>
        <taxon>Deinococcota</taxon>
        <taxon>Deinococci</taxon>
        <taxon>Deinococcales</taxon>
        <taxon>Deinococcaceae</taxon>
        <taxon>Deinococcus</taxon>
    </lineage>
</organism>
<dbReference type="InterPro" id="IPR050396">
    <property type="entry name" value="Glycosyltr_51/Transpeptidase"/>
</dbReference>
<evidence type="ECO:0000256" key="2">
    <source>
        <dbReference type="ARBA" id="ARBA00022645"/>
    </source>
</evidence>